<dbReference type="AlphaFoldDB" id="A0A975NSV3"/>
<sequence length="103" mass="12279">MAHLITSDDKYPDFIYDDAYRSYLITRTDTRGDYRFARTSRKRARVHARGALRRVNGFLKNLIEAIASSKLRRMERELELRGIRHDRHDWATRHPGHSPVRED</sequence>
<dbReference type="EMBL" id="CP076135">
    <property type="protein sequence ID" value="QWG19459.1"/>
    <property type="molecule type" value="Genomic_DNA"/>
</dbReference>
<name>A0A975NSV3_9BRAD</name>
<proteinExistence type="predicted"/>
<dbReference type="Proteomes" id="UP000680805">
    <property type="component" value="Chromosome"/>
</dbReference>
<protein>
    <submittedName>
        <fullName evidence="1">Uncharacterized protein</fullName>
    </submittedName>
</protein>
<gene>
    <name evidence="1" type="ORF">KMZ68_06325</name>
</gene>
<dbReference type="RefSeq" id="WP_215614982.1">
    <property type="nucleotide sequence ID" value="NZ_CP076135.1"/>
</dbReference>
<organism evidence="1 2">
    <name type="scientific">Bradyrhizobium sediminis</name>
    <dbReference type="NCBI Taxonomy" id="2840469"/>
    <lineage>
        <taxon>Bacteria</taxon>
        <taxon>Pseudomonadati</taxon>
        <taxon>Pseudomonadota</taxon>
        <taxon>Alphaproteobacteria</taxon>
        <taxon>Hyphomicrobiales</taxon>
        <taxon>Nitrobacteraceae</taxon>
        <taxon>Bradyrhizobium</taxon>
    </lineage>
</organism>
<dbReference type="KEGG" id="bsei:KMZ68_06325"/>
<reference evidence="1" key="1">
    <citation type="submission" date="2021-06" db="EMBL/GenBank/DDBJ databases">
        <title>Bradyrhizobium sp. S2-11-2 Genome sequencing.</title>
        <authorList>
            <person name="Jin L."/>
        </authorList>
    </citation>
    <scope>NUCLEOTIDE SEQUENCE</scope>
    <source>
        <strain evidence="1">S2-11-2</strain>
    </source>
</reference>
<evidence type="ECO:0000313" key="1">
    <source>
        <dbReference type="EMBL" id="QWG19459.1"/>
    </source>
</evidence>
<evidence type="ECO:0000313" key="2">
    <source>
        <dbReference type="Proteomes" id="UP000680805"/>
    </source>
</evidence>
<accession>A0A975NSV3</accession>